<accession>A0A7S8HAT7</accession>
<dbReference type="InterPro" id="IPR036412">
    <property type="entry name" value="HAD-like_sf"/>
</dbReference>
<dbReference type="PANTHER" id="PTHR43316:SF3">
    <property type="entry name" value="HALOACID DEHALOGENASE, TYPE II (AFU_ORTHOLOGUE AFUA_2G07750)-RELATED"/>
    <property type="match status" value="1"/>
</dbReference>
<dbReference type="Pfam" id="PF00702">
    <property type="entry name" value="Hydrolase"/>
    <property type="match status" value="1"/>
</dbReference>
<protein>
    <submittedName>
        <fullName evidence="2">Haloacid dehalogenase type II</fullName>
    </submittedName>
</protein>
<dbReference type="PANTHER" id="PTHR43316">
    <property type="entry name" value="HYDROLASE, HALOACID DELAHOGENASE-RELATED"/>
    <property type="match status" value="1"/>
</dbReference>
<dbReference type="PRINTS" id="PR00413">
    <property type="entry name" value="HADHALOGNASE"/>
</dbReference>
<dbReference type="GO" id="GO:0019120">
    <property type="term" value="F:hydrolase activity, acting on acid halide bonds, in C-halide compounds"/>
    <property type="evidence" value="ECO:0007669"/>
    <property type="project" value="InterPro"/>
</dbReference>
<dbReference type="InterPro" id="IPR051540">
    <property type="entry name" value="S-2-haloacid_dehalogenase"/>
</dbReference>
<gene>
    <name evidence="2" type="ORF">HW532_03205</name>
</gene>
<proteinExistence type="predicted"/>
<dbReference type="SFLD" id="SFLDG01129">
    <property type="entry name" value="C1.5:_HAD__Beta-PGM__Phosphata"/>
    <property type="match status" value="1"/>
</dbReference>
<evidence type="ECO:0000313" key="2">
    <source>
        <dbReference type="EMBL" id="QPC41806.1"/>
    </source>
</evidence>
<dbReference type="InterPro" id="IPR006439">
    <property type="entry name" value="HAD-SF_hydro_IA"/>
</dbReference>
<dbReference type="InterPro" id="IPR006328">
    <property type="entry name" value="2-HAD"/>
</dbReference>
<dbReference type="KEGG" id="kmn:HW532_03205"/>
<reference evidence="2 3" key="1">
    <citation type="submission" date="2020-06" db="EMBL/GenBank/DDBJ databases">
        <title>Genome sequence of 2 isolates from Red Sea Mangroves.</title>
        <authorList>
            <person name="Sefrji F."/>
            <person name="Michoud G."/>
            <person name="Merlino G."/>
            <person name="Daffonchio D."/>
        </authorList>
    </citation>
    <scope>NUCLEOTIDE SEQUENCE [LARGE SCALE GENOMIC DNA]</scope>
    <source>
        <strain evidence="2 3">R1DC25</strain>
    </source>
</reference>
<dbReference type="SFLD" id="SFLDS00003">
    <property type="entry name" value="Haloacid_Dehalogenase"/>
    <property type="match status" value="1"/>
</dbReference>
<evidence type="ECO:0000256" key="1">
    <source>
        <dbReference type="ARBA" id="ARBA00022801"/>
    </source>
</evidence>
<dbReference type="RefSeq" id="WP_213163033.1">
    <property type="nucleotide sequence ID" value="NZ_CP058214.1"/>
</dbReference>
<organism evidence="2 3">
    <name type="scientific">Kaustia mangrovi</name>
    <dbReference type="NCBI Taxonomy" id="2593653"/>
    <lineage>
        <taxon>Bacteria</taxon>
        <taxon>Pseudomonadati</taxon>
        <taxon>Pseudomonadota</taxon>
        <taxon>Alphaproteobacteria</taxon>
        <taxon>Hyphomicrobiales</taxon>
        <taxon>Parvibaculaceae</taxon>
        <taxon>Kaustia</taxon>
    </lineage>
</organism>
<keyword evidence="3" id="KW-1185">Reference proteome</keyword>
<dbReference type="Proteomes" id="UP000593594">
    <property type="component" value="Chromosome"/>
</dbReference>
<dbReference type="NCBIfam" id="TIGR01428">
    <property type="entry name" value="HAD_type_II"/>
    <property type="match status" value="1"/>
</dbReference>
<sequence>MTYETPKAVTFDCYGTLIRFFEGLETVARAIVDRHGGTLTSEQLIAAYSDAEHRLEQEPPHRPFKEVSPAAMREAFGTLGLTLGPGEEMSLVEAIPTFGPFEEVPAVLERLGRSCRLCIISNTDDDLIAGNVARLGVPIDEVVTAEQAGAYKPSEEIFRYAHRRLGLEVDDIVHVAQGQRLDIAACKALGLRAIWINRYGEPGVPANAPYEELRDLRGVPALLGLEG</sequence>
<dbReference type="NCBIfam" id="TIGR01493">
    <property type="entry name" value="HAD-SF-IA-v2"/>
    <property type="match status" value="1"/>
</dbReference>
<dbReference type="AlphaFoldDB" id="A0A7S8HAT7"/>
<dbReference type="EMBL" id="CP058214">
    <property type="protein sequence ID" value="QPC41806.1"/>
    <property type="molecule type" value="Genomic_DNA"/>
</dbReference>
<evidence type="ECO:0000313" key="3">
    <source>
        <dbReference type="Proteomes" id="UP000593594"/>
    </source>
</evidence>
<name>A0A7S8HAT7_9HYPH</name>
<dbReference type="SUPFAM" id="SSF56784">
    <property type="entry name" value="HAD-like"/>
    <property type="match status" value="1"/>
</dbReference>
<dbReference type="InterPro" id="IPR023214">
    <property type="entry name" value="HAD_sf"/>
</dbReference>
<dbReference type="Gene3D" id="3.40.50.1000">
    <property type="entry name" value="HAD superfamily/HAD-like"/>
    <property type="match status" value="1"/>
</dbReference>
<keyword evidence="1" id="KW-0378">Hydrolase</keyword>
<dbReference type="Gene3D" id="1.10.150.750">
    <property type="match status" value="1"/>
</dbReference>